<accession>A0ABR0EFA0</accession>
<evidence type="ECO:0000313" key="6">
    <source>
        <dbReference type="EMBL" id="KAK4500194.1"/>
    </source>
</evidence>
<dbReference type="InterPro" id="IPR019186">
    <property type="entry name" value="Nucleolar_protein_12"/>
</dbReference>
<feature type="compositionally biased region" description="Acidic residues" evidence="5">
    <location>
        <begin position="132"/>
        <end position="141"/>
    </location>
</feature>
<evidence type="ECO:0000256" key="4">
    <source>
        <dbReference type="ARBA" id="ARBA00023242"/>
    </source>
</evidence>
<comment type="subcellular location">
    <subcellularLocation>
        <location evidence="1">Nucleus</location>
        <location evidence="1">Nucleolus</location>
    </subcellularLocation>
</comment>
<dbReference type="Pfam" id="PF09805">
    <property type="entry name" value="Nop25"/>
    <property type="match status" value="1"/>
</dbReference>
<name>A0ABR0EFA0_ZASCE</name>
<evidence type="ECO:0000256" key="2">
    <source>
        <dbReference type="ARBA" id="ARBA00007175"/>
    </source>
</evidence>
<keyword evidence="4" id="KW-0539">Nucleus</keyword>
<dbReference type="PANTHER" id="PTHR14577">
    <property type="entry name" value="NUCLEOLAR PROTEIN 12"/>
    <property type="match status" value="1"/>
</dbReference>
<comment type="similarity">
    <text evidence="2">Belongs to the RRP17 family.</text>
</comment>
<evidence type="ECO:0008006" key="8">
    <source>
        <dbReference type="Google" id="ProtNLM"/>
    </source>
</evidence>
<feature type="compositionally biased region" description="Basic and acidic residues" evidence="5">
    <location>
        <begin position="178"/>
        <end position="187"/>
    </location>
</feature>
<feature type="region of interest" description="Disordered" evidence="5">
    <location>
        <begin position="78"/>
        <end position="205"/>
    </location>
</feature>
<reference evidence="6 7" key="1">
    <citation type="journal article" date="2023" name="G3 (Bethesda)">
        <title>A chromosome-level genome assembly of Zasmidium syzygii isolated from banana leaves.</title>
        <authorList>
            <person name="van Westerhoven A.C."/>
            <person name="Mehrabi R."/>
            <person name="Talebi R."/>
            <person name="Steentjes M.B.F."/>
            <person name="Corcolon B."/>
            <person name="Chong P.A."/>
            <person name="Kema G.H.J."/>
            <person name="Seidl M.F."/>
        </authorList>
    </citation>
    <scope>NUCLEOTIDE SEQUENCE [LARGE SCALE GENOMIC DNA]</scope>
    <source>
        <strain evidence="6 7">P124</strain>
    </source>
</reference>
<organism evidence="6 7">
    <name type="scientific">Zasmidium cellare</name>
    <name type="common">Wine cellar mold</name>
    <name type="synonym">Racodium cellare</name>
    <dbReference type="NCBI Taxonomy" id="395010"/>
    <lineage>
        <taxon>Eukaryota</taxon>
        <taxon>Fungi</taxon>
        <taxon>Dikarya</taxon>
        <taxon>Ascomycota</taxon>
        <taxon>Pezizomycotina</taxon>
        <taxon>Dothideomycetes</taxon>
        <taxon>Dothideomycetidae</taxon>
        <taxon>Mycosphaerellales</taxon>
        <taxon>Mycosphaerellaceae</taxon>
        <taxon>Zasmidium</taxon>
    </lineage>
</organism>
<protein>
    <recommendedName>
        <fullName evidence="8">Nucleolar protein 12</fullName>
    </recommendedName>
</protein>
<evidence type="ECO:0000256" key="5">
    <source>
        <dbReference type="SAM" id="MobiDB-lite"/>
    </source>
</evidence>
<evidence type="ECO:0000313" key="7">
    <source>
        <dbReference type="Proteomes" id="UP001305779"/>
    </source>
</evidence>
<proteinExistence type="inferred from homology"/>
<gene>
    <name evidence="6" type="ORF">PRZ48_008380</name>
</gene>
<feature type="compositionally biased region" description="Basic residues" evidence="5">
    <location>
        <begin position="188"/>
        <end position="205"/>
    </location>
</feature>
<evidence type="ECO:0000256" key="3">
    <source>
        <dbReference type="ARBA" id="ARBA00023054"/>
    </source>
</evidence>
<feature type="compositionally biased region" description="Acidic residues" evidence="5">
    <location>
        <begin position="88"/>
        <end position="120"/>
    </location>
</feature>
<keyword evidence="3" id="KW-0175">Coiled coil</keyword>
<sequence length="205" mass="23795">MGKKRKLAEGQVEDLTFDLSARQEYLTGFHKRKQARIQSAKEQAIKREKEEKVKERKALREQRKEDLEQHVKAVNEELRKQNAFVNGEDTEEDEEWEGIEESTVEAPEPDILPEDEEYVDEDKYTTVTVEAMGEEDEEDEKVEEKAASVAAPNGKEVKKKKTWAKGKDGEKPKKKKFRYESKAERQVTRQKQKSKGRAAKARRTG</sequence>
<dbReference type="EMBL" id="JAXOVC010000006">
    <property type="protein sequence ID" value="KAK4500194.1"/>
    <property type="molecule type" value="Genomic_DNA"/>
</dbReference>
<evidence type="ECO:0000256" key="1">
    <source>
        <dbReference type="ARBA" id="ARBA00004604"/>
    </source>
</evidence>
<dbReference type="PANTHER" id="PTHR14577:SF0">
    <property type="entry name" value="NUCLEOLAR PROTEIN 12"/>
    <property type="match status" value="1"/>
</dbReference>
<dbReference type="Proteomes" id="UP001305779">
    <property type="component" value="Unassembled WGS sequence"/>
</dbReference>
<comment type="caution">
    <text evidence="6">The sequence shown here is derived from an EMBL/GenBank/DDBJ whole genome shotgun (WGS) entry which is preliminary data.</text>
</comment>
<keyword evidence="7" id="KW-1185">Reference proteome</keyword>